<keyword evidence="2" id="KW-1133">Transmembrane helix</keyword>
<keyword evidence="2" id="KW-0812">Transmembrane</keyword>
<keyword evidence="2" id="KW-0472">Membrane</keyword>
<evidence type="ECO:0000256" key="1">
    <source>
        <dbReference type="SAM" id="MobiDB-lite"/>
    </source>
</evidence>
<feature type="transmembrane region" description="Helical" evidence="2">
    <location>
        <begin position="157"/>
        <end position="176"/>
    </location>
</feature>
<organism evidence="3 4">
    <name type="scientific">Pleurodeles waltl</name>
    <name type="common">Iberian ribbed newt</name>
    <dbReference type="NCBI Taxonomy" id="8319"/>
    <lineage>
        <taxon>Eukaryota</taxon>
        <taxon>Metazoa</taxon>
        <taxon>Chordata</taxon>
        <taxon>Craniata</taxon>
        <taxon>Vertebrata</taxon>
        <taxon>Euteleostomi</taxon>
        <taxon>Amphibia</taxon>
        <taxon>Batrachia</taxon>
        <taxon>Caudata</taxon>
        <taxon>Salamandroidea</taxon>
        <taxon>Salamandridae</taxon>
        <taxon>Pleurodelinae</taxon>
        <taxon>Pleurodeles</taxon>
    </lineage>
</organism>
<dbReference type="AlphaFoldDB" id="A0AAV7QCZ7"/>
<dbReference type="Proteomes" id="UP001066276">
    <property type="component" value="Chromosome 6"/>
</dbReference>
<evidence type="ECO:0000256" key="2">
    <source>
        <dbReference type="SAM" id="Phobius"/>
    </source>
</evidence>
<keyword evidence="4" id="KW-1185">Reference proteome</keyword>
<comment type="caution">
    <text evidence="3">The sequence shown here is derived from an EMBL/GenBank/DDBJ whole genome shotgun (WGS) entry which is preliminary data.</text>
</comment>
<evidence type="ECO:0000313" key="3">
    <source>
        <dbReference type="EMBL" id="KAJ1137351.1"/>
    </source>
</evidence>
<accession>A0AAV7QCZ7</accession>
<feature type="region of interest" description="Disordered" evidence="1">
    <location>
        <begin position="100"/>
        <end position="120"/>
    </location>
</feature>
<dbReference type="EMBL" id="JANPWB010000010">
    <property type="protein sequence ID" value="KAJ1137351.1"/>
    <property type="molecule type" value="Genomic_DNA"/>
</dbReference>
<gene>
    <name evidence="3" type="ORF">NDU88_003762</name>
</gene>
<sequence>MTCARRDLEEPIPCERQQQLQSARCWKTYALNGNSSSNLRDAGRRLRCLPLRFAGPEPAFSKLKTSEVCLALAALTLRSTKISRRTAPLRDMRSCSGRQCTEGAYESKPTPEADDSGLRNPSKFIPVASMIPHEILTYEQAVLKCGSERSLAAAARAVFFCFAILPVASVSLIGILQSGERLPDVTPLDAKVTTRQEPVITLREQDAQFACLAYLVAWIQRTTKDASRIWVPGYSTS</sequence>
<evidence type="ECO:0000313" key="4">
    <source>
        <dbReference type="Proteomes" id="UP001066276"/>
    </source>
</evidence>
<reference evidence="3" key="1">
    <citation type="journal article" date="2022" name="bioRxiv">
        <title>Sequencing and chromosome-scale assembly of the giantPleurodeles waltlgenome.</title>
        <authorList>
            <person name="Brown T."/>
            <person name="Elewa A."/>
            <person name="Iarovenko S."/>
            <person name="Subramanian E."/>
            <person name="Araus A.J."/>
            <person name="Petzold A."/>
            <person name="Susuki M."/>
            <person name="Suzuki K.-i.T."/>
            <person name="Hayashi T."/>
            <person name="Toyoda A."/>
            <person name="Oliveira C."/>
            <person name="Osipova E."/>
            <person name="Leigh N.D."/>
            <person name="Simon A."/>
            <person name="Yun M.H."/>
        </authorList>
    </citation>
    <scope>NUCLEOTIDE SEQUENCE</scope>
    <source>
        <strain evidence="3">20211129_DDA</strain>
        <tissue evidence="3">Liver</tissue>
    </source>
</reference>
<name>A0AAV7QCZ7_PLEWA</name>
<proteinExistence type="predicted"/>
<protein>
    <submittedName>
        <fullName evidence="3">Uncharacterized protein</fullName>
    </submittedName>
</protein>